<proteinExistence type="predicted"/>
<dbReference type="Proteomes" id="UP000177507">
    <property type="component" value="Unassembled WGS sequence"/>
</dbReference>
<protein>
    <recommendedName>
        <fullName evidence="6">VWFA domain-containing protein</fullName>
    </recommendedName>
</protein>
<dbReference type="STRING" id="1802668.A2831_01550"/>
<dbReference type="SMART" id="SM00327">
    <property type="entry name" value="VWA"/>
    <property type="match status" value="1"/>
</dbReference>
<sequence>MANIPDFTDLIFVYAQYLKYVWVAVATVSILYVFYSFRIAAMHKKFGGYRRARLLARQVRTGIAGPIRLAAKTIITTLIALLLGLTLLGPKIKEPKYEKEYEPTQIVIAMDSTISMLAEDVVPSRLGAAKEVIYRLLERLRIEGSKDKVGLIRFTDIAIPAVVIPTKDYRLIEYELRLTTSEYLKIFESHGTNIWDAVTQGLNLFAYEDSQEKILIIISDGEQVSEPEYIDMTRKEAMDERFGDVRSRAVKIFIIGIGDSNEATLIPKEKNTDGNTLEFYSQSNGPEKGRLITTRPDPAYLEEIASLIKGEFRPSENSDKLNEDLDNILNIERKVLGTNENVNLKDVSPWFICLVLVLMLFLPIIKLG</sequence>
<evidence type="ECO:0000256" key="1">
    <source>
        <dbReference type="ARBA" id="ARBA00022475"/>
    </source>
</evidence>
<evidence type="ECO:0000256" key="5">
    <source>
        <dbReference type="SAM" id="Phobius"/>
    </source>
</evidence>
<accession>A0A1F8EX21</accession>
<evidence type="ECO:0000313" key="7">
    <source>
        <dbReference type="EMBL" id="OGN05403.1"/>
    </source>
</evidence>
<feature type="transmembrane region" description="Helical" evidence="5">
    <location>
        <begin position="347"/>
        <end position="365"/>
    </location>
</feature>
<evidence type="ECO:0000313" key="8">
    <source>
        <dbReference type="Proteomes" id="UP000177507"/>
    </source>
</evidence>
<organism evidence="7 8">
    <name type="scientific">Candidatus Yanofskybacteria bacterium RIFCSPHIGHO2_01_FULL_44_17</name>
    <dbReference type="NCBI Taxonomy" id="1802668"/>
    <lineage>
        <taxon>Bacteria</taxon>
        <taxon>Candidatus Yanofskyibacteriota</taxon>
    </lineage>
</organism>
<keyword evidence="1" id="KW-1003">Cell membrane</keyword>
<evidence type="ECO:0000256" key="2">
    <source>
        <dbReference type="ARBA" id="ARBA00022692"/>
    </source>
</evidence>
<dbReference type="Pfam" id="PF13519">
    <property type="entry name" value="VWA_2"/>
    <property type="match status" value="1"/>
</dbReference>
<dbReference type="PANTHER" id="PTHR22550">
    <property type="entry name" value="SPORE GERMINATION PROTEIN"/>
    <property type="match status" value="1"/>
</dbReference>
<dbReference type="InterPro" id="IPR050768">
    <property type="entry name" value="UPF0353/GerABKA_families"/>
</dbReference>
<comment type="caution">
    <text evidence="7">The sequence shown here is derived from an EMBL/GenBank/DDBJ whole genome shotgun (WGS) entry which is preliminary data.</text>
</comment>
<feature type="domain" description="VWFA" evidence="6">
    <location>
        <begin position="105"/>
        <end position="308"/>
    </location>
</feature>
<keyword evidence="2 5" id="KW-0812">Transmembrane</keyword>
<feature type="transmembrane region" description="Helical" evidence="5">
    <location>
        <begin position="69"/>
        <end position="89"/>
    </location>
</feature>
<dbReference type="PROSITE" id="PS50234">
    <property type="entry name" value="VWFA"/>
    <property type="match status" value="1"/>
</dbReference>
<dbReference type="SUPFAM" id="SSF53300">
    <property type="entry name" value="vWA-like"/>
    <property type="match status" value="1"/>
</dbReference>
<gene>
    <name evidence="7" type="ORF">A2831_01550</name>
</gene>
<dbReference type="PANTHER" id="PTHR22550:SF5">
    <property type="entry name" value="LEUCINE ZIPPER PROTEIN 4"/>
    <property type="match status" value="1"/>
</dbReference>
<evidence type="ECO:0000259" key="6">
    <source>
        <dbReference type="PROSITE" id="PS50234"/>
    </source>
</evidence>
<reference evidence="7 8" key="1">
    <citation type="journal article" date="2016" name="Nat. Commun.">
        <title>Thousands of microbial genomes shed light on interconnected biogeochemical processes in an aquifer system.</title>
        <authorList>
            <person name="Anantharaman K."/>
            <person name="Brown C.T."/>
            <person name="Hug L.A."/>
            <person name="Sharon I."/>
            <person name="Castelle C.J."/>
            <person name="Probst A.J."/>
            <person name="Thomas B.C."/>
            <person name="Singh A."/>
            <person name="Wilkins M.J."/>
            <person name="Karaoz U."/>
            <person name="Brodie E.L."/>
            <person name="Williams K.H."/>
            <person name="Hubbard S.S."/>
            <person name="Banfield J.F."/>
        </authorList>
    </citation>
    <scope>NUCLEOTIDE SEQUENCE [LARGE SCALE GENOMIC DNA]</scope>
</reference>
<name>A0A1F8EX21_9BACT</name>
<keyword evidence="4 5" id="KW-0472">Membrane</keyword>
<feature type="transmembrane region" description="Helical" evidence="5">
    <location>
        <begin position="20"/>
        <end position="41"/>
    </location>
</feature>
<keyword evidence="3 5" id="KW-1133">Transmembrane helix</keyword>
<dbReference type="InterPro" id="IPR002035">
    <property type="entry name" value="VWF_A"/>
</dbReference>
<dbReference type="EMBL" id="MGJI01000009">
    <property type="protein sequence ID" value="OGN05403.1"/>
    <property type="molecule type" value="Genomic_DNA"/>
</dbReference>
<dbReference type="AlphaFoldDB" id="A0A1F8EX21"/>
<dbReference type="InterPro" id="IPR036465">
    <property type="entry name" value="vWFA_dom_sf"/>
</dbReference>
<dbReference type="Gene3D" id="3.40.50.410">
    <property type="entry name" value="von Willebrand factor, type A domain"/>
    <property type="match status" value="1"/>
</dbReference>
<evidence type="ECO:0000256" key="4">
    <source>
        <dbReference type="ARBA" id="ARBA00023136"/>
    </source>
</evidence>
<evidence type="ECO:0000256" key="3">
    <source>
        <dbReference type="ARBA" id="ARBA00022989"/>
    </source>
</evidence>